<feature type="compositionally biased region" description="Gly residues" evidence="1">
    <location>
        <begin position="9"/>
        <end position="29"/>
    </location>
</feature>
<evidence type="ECO:0000256" key="1">
    <source>
        <dbReference type="SAM" id="MobiDB-lite"/>
    </source>
</evidence>
<sequence>MSQRFEGAEGAGGAGGAGGSEGAGRSSGGGAGELAAVDAAFDRGDPEVGTAVVRLVLGRGDFDAVAPRVERALRAEQVEVRRLGYVAAGDLARLSGGLSPEIYRLLREEGLGGIADTAVKDVLTFVPFRRLPPWFQWTFLRRWVVNAVEGRWLSLVDGLETLRDRFTGNRR</sequence>
<proteinExistence type="predicted"/>
<gene>
    <name evidence="2" type="ORF">GCM10009760_45380</name>
</gene>
<evidence type="ECO:0000313" key="3">
    <source>
        <dbReference type="Proteomes" id="UP001422759"/>
    </source>
</evidence>
<reference evidence="2 3" key="1">
    <citation type="journal article" date="2019" name="Int. J. Syst. Evol. Microbiol.">
        <title>The Global Catalogue of Microorganisms (GCM) 10K type strain sequencing project: providing services to taxonomists for standard genome sequencing and annotation.</title>
        <authorList>
            <consortium name="The Broad Institute Genomics Platform"/>
            <consortium name="The Broad Institute Genome Sequencing Center for Infectious Disease"/>
            <person name="Wu L."/>
            <person name="Ma J."/>
        </authorList>
    </citation>
    <scope>NUCLEOTIDE SEQUENCE [LARGE SCALE GENOMIC DNA]</scope>
    <source>
        <strain evidence="2 3">JCM 14560</strain>
    </source>
</reference>
<comment type="caution">
    <text evidence="2">The sequence shown here is derived from an EMBL/GenBank/DDBJ whole genome shotgun (WGS) entry which is preliminary data.</text>
</comment>
<name>A0ABN2ZZF0_9ACTN</name>
<accession>A0ABN2ZZF0</accession>
<dbReference type="EMBL" id="BAAANT010000029">
    <property type="protein sequence ID" value="GAA2150731.1"/>
    <property type="molecule type" value="Genomic_DNA"/>
</dbReference>
<dbReference type="RefSeq" id="WP_344467753.1">
    <property type="nucleotide sequence ID" value="NZ_BAAANT010000029.1"/>
</dbReference>
<keyword evidence="3" id="KW-1185">Reference proteome</keyword>
<protein>
    <submittedName>
        <fullName evidence="2">Uncharacterized protein</fullName>
    </submittedName>
</protein>
<dbReference type="Proteomes" id="UP001422759">
    <property type="component" value="Unassembled WGS sequence"/>
</dbReference>
<feature type="region of interest" description="Disordered" evidence="1">
    <location>
        <begin position="1"/>
        <end position="29"/>
    </location>
</feature>
<organism evidence="2 3">
    <name type="scientific">Kitasatospora kazusensis</name>
    <dbReference type="NCBI Taxonomy" id="407974"/>
    <lineage>
        <taxon>Bacteria</taxon>
        <taxon>Bacillati</taxon>
        <taxon>Actinomycetota</taxon>
        <taxon>Actinomycetes</taxon>
        <taxon>Kitasatosporales</taxon>
        <taxon>Streptomycetaceae</taxon>
        <taxon>Kitasatospora</taxon>
    </lineage>
</organism>
<evidence type="ECO:0000313" key="2">
    <source>
        <dbReference type="EMBL" id="GAA2150731.1"/>
    </source>
</evidence>